<dbReference type="PANTHER" id="PTHR11012">
    <property type="entry name" value="PROTEIN KINASE-LIKE DOMAIN-CONTAINING"/>
    <property type="match status" value="1"/>
</dbReference>
<proteinExistence type="predicted"/>
<dbReference type="InterPro" id="IPR004119">
    <property type="entry name" value="EcKL"/>
</dbReference>
<accession>A0ABQ6MAD9</accession>
<sequence>MPISSAVLPSDRRPLNALALTGPLVAPIPATTDEVSSEYLTTVLRANNVIDAHLTVTIVHTRRIGFAIGFNSHCALLDLEYSGGDADHSQDHNPLKVVVKLMPPAAETVVPAFLLARFWRAEICVLCSLSDLAGHSAPARQGEGSINKAQFKHPLCYYAAHRPKGKQSGANERDVGIIVMQPILSIPPGNHIVPLTLRQARAGMENLARFHATFWCGGGKKRPYRGIADKFQTMGRHFTSITSRETGLTSRFMIETGGYKDILLMPEYEEIHTLVRMFERRTRYLVRELRKGPYTVSHGDVKSDNFFFREDTDTDDERSLTLADQDEEEDEDEDEGEDEEGAGRKPGAGGQRRASSFAKLGLQEKFSTEDCVLCDFQLSNVCNPTRDIACFAVLNIDVAERRAWLLQLLTYYTQELIAQGVTEYGVDDILADIPKWLCWPMLMDVACANNLRLFCEEYKRKKAAGEEIEEGDERRFEMNDRHRQRLFSALQDFKVQDFLAGLNTDLKVPFMGCCCYWALR</sequence>
<gene>
    <name evidence="2" type="ORF">TeGR_g2583</name>
</gene>
<protein>
    <recommendedName>
        <fullName evidence="4">Aminoglycoside phosphotransferase domain-containing protein</fullName>
    </recommendedName>
</protein>
<dbReference type="Proteomes" id="UP001165060">
    <property type="component" value="Unassembled WGS sequence"/>
</dbReference>
<dbReference type="PANTHER" id="PTHR11012:SF30">
    <property type="entry name" value="PROTEIN KINASE-LIKE DOMAIN-CONTAINING"/>
    <property type="match status" value="1"/>
</dbReference>
<evidence type="ECO:0000256" key="1">
    <source>
        <dbReference type="SAM" id="MobiDB-lite"/>
    </source>
</evidence>
<dbReference type="InterPro" id="IPR011009">
    <property type="entry name" value="Kinase-like_dom_sf"/>
</dbReference>
<evidence type="ECO:0008006" key="4">
    <source>
        <dbReference type="Google" id="ProtNLM"/>
    </source>
</evidence>
<feature type="region of interest" description="Disordered" evidence="1">
    <location>
        <begin position="313"/>
        <end position="352"/>
    </location>
</feature>
<keyword evidence="3" id="KW-1185">Reference proteome</keyword>
<organism evidence="2 3">
    <name type="scientific">Tetraparma gracilis</name>
    <dbReference type="NCBI Taxonomy" id="2962635"/>
    <lineage>
        <taxon>Eukaryota</taxon>
        <taxon>Sar</taxon>
        <taxon>Stramenopiles</taxon>
        <taxon>Ochrophyta</taxon>
        <taxon>Bolidophyceae</taxon>
        <taxon>Parmales</taxon>
        <taxon>Triparmaceae</taxon>
        <taxon>Tetraparma</taxon>
    </lineage>
</organism>
<evidence type="ECO:0000313" key="3">
    <source>
        <dbReference type="Proteomes" id="UP001165060"/>
    </source>
</evidence>
<dbReference type="SUPFAM" id="SSF56112">
    <property type="entry name" value="Protein kinase-like (PK-like)"/>
    <property type="match status" value="1"/>
</dbReference>
<dbReference type="EMBL" id="BRYB01000095">
    <property type="protein sequence ID" value="GMI22604.1"/>
    <property type="molecule type" value="Genomic_DNA"/>
</dbReference>
<comment type="caution">
    <text evidence="2">The sequence shown here is derived from an EMBL/GenBank/DDBJ whole genome shotgun (WGS) entry which is preliminary data.</text>
</comment>
<dbReference type="Pfam" id="PF02958">
    <property type="entry name" value="EcKL"/>
    <property type="match status" value="1"/>
</dbReference>
<reference evidence="2 3" key="1">
    <citation type="journal article" date="2023" name="Commun. Biol.">
        <title>Genome analysis of Parmales, the sister group of diatoms, reveals the evolutionary specialization of diatoms from phago-mixotrophs to photoautotrophs.</title>
        <authorList>
            <person name="Ban H."/>
            <person name="Sato S."/>
            <person name="Yoshikawa S."/>
            <person name="Yamada K."/>
            <person name="Nakamura Y."/>
            <person name="Ichinomiya M."/>
            <person name="Sato N."/>
            <person name="Blanc-Mathieu R."/>
            <person name="Endo H."/>
            <person name="Kuwata A."/>
            <person name="Ogata H."/>
        </authorList>
    </citation>
    <scope>NUCLEOTIDE SEQUENCE [LARGE SCALE GENOMIC DNA]</scope>
</reference>
<feature type="compositionally biased region" description="Acidic residues" evidence="1">
    <location>
        <begin position="324"/>
        <end position="340"/>
    </location>
</feature>
<evidence type="ECO:0000313" key="2">
    <source>
        <dbReference type="EMBL" id="GMI22604.1"/>
    </source>
</evidence>
<name>A0ABQ6MAD9_9STRA</name>